<keyword evidence="7" id="KW-1185">Reference proteome</keyword>
<dbReference type="PROSITE" id="PS50088">
    <property type="entry name" value="ANK_REPEAT"/>
    <property type="match status" value="1"/>
</dbReference>
<evidence type="ECO:0000313" key="7">
    <source>
        <dbReference type="Proteomes" id="UP000006671"/>
    </source>
</evidence>
<comment type="similarity">
    <text evidence="1">Belongs to the protein kinase superfamily. TKL Ser/Thr protein kinase family.</text>
</comment>
<evidence type="ECO:0000256" key="4">
    <source>
        <dbReference type="PROSITE-ProRule" id="PRU00023"/>
    </source>
</evidence>
<organism evidence="7">
    <name type="scientific">Naegleria gruberi</name>
    <name type="common">Amoeba</name>
    <dbReference type="NCBI Taxonomy" id="5762"/>
    <lineage>
        <taxon>Eukaryota</taxon>
        <taxon>Discoba</taxon>
        <taxon>Heterolobosea</taxon>
        <taxon>Tetramitia</taxon>
        <taxon>Eutetramitia</taxon>
        <taxon>Vahlkampfiidae</taxon>
        <taxon>Naegleria</taxon>
    </lineage>
</organism>
<dbReference type="SUPFAM" id="SSF48403">
    <property type="entry name" value="Ankyrin repeat"/>
    <property type="match status" value="1"/>
</dbReference>
<dbReference type="Gene3D" id="1.25.40.20">
    <property type="entry name" value="Ankyrin repeat-containing domain"/>
    <property type="match status" value="1"/>
</dbReference>
<dbReference type="OrthoDB" id="10261027at2759"/>
<dbReference type="EMBL" id="GG738889">
    <property type="protein sequence ID" value="EFC40902.1"/>
    <property type="molecule type" value="Genomic_DNA"/>
</dbReference>
<dbReference type="Pfam" id="PF00069">
    <property type="entry name" value="Pkinase"/>
    <property type="match status" value="1"/>
</dbReference>
<gene>
    <name evidence="6" type="ORF">NAEGRDRAFT_71288</name>
</gene>
<dbReference type="InterPro" id="IPR000719">
    <property type="entry name" value="Prot_kinase_dom"/>
</dbReference>
<dbReference type="VEuPathDB" id="AmoebaDB:NAEGRDRAFT_71288"/>
<feature type="domain" description="Protein kinase" evidence="5">
    <location>
        <begin position="230"/>
        <end position="507"/>
    </location>
</feature>
<dbReference type="PANTHER" id="PTHR44329:SF298">
    <property type="entry name" value="MIXED LINEAGE KINASE DOMAIN-LIKE PROTEIN"/>
    <property type="match status" value="1"/>
</dbReference>
<dbReference type="PROSITE" id="PS50011">
    <property type="entry name" value="PROTEIN_KINASE_DOM"/>
    <property type="match status" value="1"/>
</dbReference>
<dbReference type="OMA" id="LECTRAN"/>
<dbReference type="RefSeq" id="XP_002673646.1">
    <property type="nucleotide sequence ID" value="XM_002673600.1"/>
</dbReference>
<evidence type="ECO:0000256" key="2">
    <source>
        <dbReference type="ARBA" id="ARBA00022741"/>
    </source>
</evidence>
<dbReference type="GO" id="GO:0004674">
    <property type="term" value="F:protein serine/threonine kinase activity"/>
    <property type="evidence" value="ECO:0007669"/>
    <property type="project" value="TreeGrafter"/>
</dbReference>
<dbReference type="STRING" id="5762.D2VQN4"/>
<dbReference type="AlphaFoldDB" id="D2VQN4"/>
<evidence type="ECO:0000256" key="1">
    <source>
        <dbReference type="ARBA" id="ARBA00005843"/>
    </source>
</evidence>
<dbReference type="InParanoid" id="D2VQN4"/>
<reference evidence="6 7" key="1">
    <citation type="journal article" date="2010" name="Cell">
        <title>The genome of Naegleria gruberi illuminates early eukaryotic versatility.</title>
        <authorList>
            <person name="Fritz-Laylin L.K."/>
            <person name="Prochnik S.E."/>
            <person name="Ginger M.L."/>
            <person name="Dacks J.B."/>
            <person name="Carpenter M.L."/>
            <person name="Field M.C."/>
            <person name="Kuo A."/>
            <person name="Paredez A."/>
            <person name="Chapman J."/>
            <person name="Pham J."/>
            <person name="Shu S."/>
            <person name="Neupane R."/>
            <person name="Cipriano M."/>
            <person name="Mancuso J."/>
            <person name="Tu H."/>
            <person name="Salamov A."/>
            <person name="Lindquist E."/>
            <person name="Shapiro H."/>
            <person name="Lucas S."/>
            <person name="Grigoriev I.V."/>
            <person name="Cande W.Z."/>
            <person name="Fulton C."/>
            <person name="Rokhsar D.S."/>
            <person name="Dawson S.C."/>
        </authorList>
    </citation>
    <scope>NUCLEOTIDE SEQUENCE [LARGE SCALE GENOMIC DNA]</scope>
    <source>
        <strain evidence="6 7">NEG-M</strain>
    </source>
</reference>
<dbReference type="GO" id="GO:0005524">
    <property type="term" value="F:ATP binding"/>
    <property type="evidence" value="ECO:0007669"/>
    <property type="project" value="UniProtKB-KW"/>
</dbReference>
<keyword evidence="3" id="KW-0067">ATP-binding</keyword>
<evidence type="ECO:0000313" key="6">
    <source>
        <dbReference type="EMBL" id="EFC40902.1"/>
    </source>
</evidence>
<dbReference type="KEGG" id="ngr:NAEGRDRAFT_71288"/>
<evidence type="ECO:0000256" key="3">
    <source>
        <dbReference type="ARBA" id="ARBA00022840"/>
    </source>
</evidence>
<feature type="repeat" description="ANK" evidence="4">
    <location>
        <begin position="75"/>
        <end position="107"/>
    </location>
</feature>
<dbReference type="eggNOG" id="KOG0192">
    <property type="taxonomic scope" value="Eukaryota"/>
</dbReference>
<dbReference type="SUPFAM" id="SSF56112">
    <property type="entry name" value="Protein kinase-like (PK-like)"/>
    <property type="match status" value="1"/>
</dbReference>
<keyword evidence="4" id="KW-0040">ANK repeat</keyword>
<dbReference type="PANTHER" id="PTHR44329">
    <property type="entry name" value="SERINE/THREONINE-PROTEIN KINASE TNNI3K-RELATED"/>
    <property type="match status" value="1"/>
</dbReference>
<sequence>MGQSLQSQLVSSCQSDQVELCKSILNQDLNLFNYEDDKNILLMCAKYESVGIIKMLFSDFKTQVMAIIDKTDWPSNYTALHWACYNQNLEIVKILVENGANTTLENADGHKAIDLCEKNSSVYSYLASDRASLFDWMKKTLQPNKYNHSNYKPSGNEDYVTTDTDDGFVEIEKVEVIETEKTQREESKPLTSKLQILENITKSFAKTFKIESTLSHDITSSVRFSKVNDMELMDPIASGSEGKVFYGRWKKQSVAIKVIEVPYLTEGLVENLNLILNISHKYCVSHHSFSYDEENCKLYIIMELMNTNLFKYIFRQRKELTLKEKVHALHSISIGMFYLHDMNPPVLNLDLKLENILINIGNDGRPSDIKICDFGLSMFKSKAEFIKLTDPVGTLRAIAPEILHNFTCSEKSDVYSFGILMYELLFGRVAYYDYLENANENDGDDLLLNIVNNHKRPTIPSDYTMPTLNQERTSVETLIDMMQKCWVEDPKQRPTFDQITTELEKIVLPCK</sequence>
<keyword evidence="2" id="KW-0547">Nucleotide-binding</keyword>
<dbReference type="InterPro" id="IPR036770">
    <property type="entry name" value="Ankyrin_rpt-contain_sf"/>
</dbReference>
<dbReference type="SMART" id="SM00220">
    <property type="entry name" value="S_TKc"/>
    <property type="match status" value="1"/>
</dbReference>
<proteinExistence type="inferred from homology"/>
<dbReference type="Gene3D" id="3.30.200.20">
    <property type="entry name" value="Phosphorylase Kinase, domain 1"/>
    <property type="match status" value="1"/>
</dbReference>
<dbReference type="Proteomes" id="UP000006671">
    <property type="component" value="Unassembled WGS sequence"/>
</dbReference>
<name>D2VQN4_NAEGR</name>
<dbReference type="SMART" id="SM00248">
    <property type="entry name" value="ANK"/>
    <property type="match status" value="2"/>
</dbReference>
<dbReference type="InterPro" id="IPR051681">
    <property type="entry name" value="Ser/Thr_Kinases-Pseudokinases"/>
</dbReference>
<dbReference type="PIRSF" id="PIRSF000654">
    <property type="entry name" value="Integrin-linked_kinase"/>
    <property type="match status" value="1"/>
</dbReference>
<accession>D2VQN4</accession>
<protein>
    <submittedName>
        <fullName evidence="6">Predicted protein</fullName>
    </submittedName>
</protein>
<dbReference type="InterPro" id="IPR002110">
    <property type="entry name" value="Ankyrin_rpt"/>
</dbReference>
<dbReference type="InterPro" id="IPR011009">
    <property type="entry name" value="Kinase-like_dom_sf"/>
</dbReference>
<dbReference type="Pfam" id="PF12796">
    <property type="entry name" value="Ank_2"/>
    <property type="match status" value="1"/>
</dbReference>
<dbReference type="Gene3D" id="1.10.510.10">
    <property type="entry name" value="Transferase(Phosphotransferase) domain 1"/>
    <property type="match status" value="1"/>
</dbReference>
<evidence type="ECO:0000259" key="5">
    <source>
        <dbReference type="PROSITE" id="PS50011"/>
    </source>
</evidence>
<dbReference type="PROSITE" id="PS50297">
    <property type="entry name" value="ANK_REP_REGION"/>
    <property type="match status" value="1"/>
</dbReference>
<dbReference type="GeneID" id="8855916"/>